<dbReference type="GO" id="GO:0016829">
    <property type="term" value="F:lyase activity"/>
    <property type="evidence" value="ECO:0007669"/>
    <property type="project" value="UniProtKB-KW"/>
</dbReference>
<dbReference type="SUPFAM" id="SSF53686">
    <property type="entry name" value="Tryptophan synthase beta subunit-like PLP-dependent enzymes"/>
    <property type="match status" value="1"/>
</dbReference>
<dbReference type="AlphaFoldDB" id="A0A0P1ADJ4"/>
<protein>
    <submittedName>
        <fullName evidence="1">Threonine ammonia-lyase</fullName>
    </submittedName>
</protein>
<evidence type="ECO:0000313" key="2">
    <source>
        <dbReference type="Proteomes" id="UP000054928"/>
    </source>
</evidence>
<keyword evidence="2" id="KW-1185">Reference proteome</keyword>
<dbReference type="EMBL" id="CCYD01000322">
    <property type="protein sequence ID" value="CEG38564.1"/>
    <property type="molecule type" value="Genomic_DNA"/>
</dbReference>
<dbReference type="InterPro" id="IPR036052">
    <property type="entry name" value="TrpB-like_PALP_sf"/>
</dbReference>
<keyword evidence="1" id="KW-0456">Lyase</keyword>
<proteinExistence type="predicted"/>
<accession>A0A0P1ADJ4</accession>
<dbReference type="RefSeq" id="XP_024574933.1">
    <property type="nucleotide sequence ID" value="XM_024724013.1"/>
</dbReference>
<dbReference type="Proteomes" id="UP000054928">
    <property type="component" value="Unassembled WGS sequence"/>
</dbReference>
<dbReference type="GeneID" id="36403683"/>
<organism evidence="1 2">
    <name type="scientific">Plasmopara halstedii</name>
    <name type="common">Downy mildew of sunflower</name>
    <dbReference type="NCBI Taxonomy" id="4781"/>
    <lineage>
        <taxon>Eukaryota</taxon>
        <taxon>Sar</taxon>
        <taxon>Stramenopiles</taxon>
        <taxon>Oomycota</taxon>
        <taxon>Peronosporomycetes</taxon>
        <taxon>Peronosporales</taxon>
        <taxon>Peronosporaceae</taxon>
        <taxon>Plasmopara</taxon>
    </lineage>
</organism>
<sequence length="85" mass="9500">MEPSATPLPAAPQSPAPRLGFAPTECGCPFDENRSYCELGARVVLHGEHILEARELADDFVRDENMVYINGFDRPEILVPWGLRF</sequence>
<name>A0A0P1ADJ4_PLAHL</name>
<reference evidence="2" key="1">
    <citation type="submission" date="2014-09" db="EMBL/GenBank/DDBJ databases">
        <authorList>
            <person name="Sharma Rahul"/>
            <person name="Thines Marco"/>
        </authorList>
    </citation>
    <scope>NUCLEOTIDE SEQUENCE [LARGE SCALE GENOMIC DNA]</scope>
</reference>
<evidence type="ECO:0000313" key="1">
    <source>
        <dbReference type="EMBL" id="CEG38564.1"/>
    </source>
</evidence>